<reference evidence="2 3" key="1">
    <citation type="journal article" date="2011" name="J. Bacteriol.">
        <title>Complete genome of the cellulolytic ruminal bacterium Ruminococcus albus 7.</title>
        <authorList>
            <person name="Suen G."/>
            <person name="Stevenson D.M."/>
            <person name="Bruce D.C."/>
            <person name="Chertkov O."/>
            <person name="Copeland A."/>
            <person name="Cheng J.F."/>
            <person name="Detter C."/>
            <person name="Detter J.C."/>
            <person name="Goodwin L.A."/>
            <person name="Han C.S."/>
            <person name="Hauser L.J."/>
            <person name="Ivanova N.N."/>
            <person name="Kyrpides N.C."/>
            <person name="Land M.L."/>
            <person name="Lapidus A."/>
            <person name="Lucas S."/>
            <person name="Ovchinnikova G."/>
            <person name="Pitluck S."/>
            <person name="Tapia R."/>
            <person name="Woyke T."/>
            <person name="Boyum J."/>
            <person name="Mead D."/>
            <person name="Weimer P.J."/>
        </authorList>
    </citation>
    <scope>NUCLEOTIDE SEQUENCE [LARGE SCALE GENOMIC DNA]</scope>
    <source>
        <strain evidence="3">ATCC 27210 / DSM 20455 / JCM 14654 / NCDO 2250 / 7</strain>
    </source>
</reference>
<evidence type="ECO:0000313" key="2">
    <source>
        <dbReference type="EMBL" id="ADU20912.1"/>
    </source>
</evidence>
<gene>
    <name evidence="2" type="ordered locus">Rumal_0355</name>
</gene>
<organism evidence="2 3">
    <name type="scientific">Ruminococcus albus (strain ATCC 27210 / DSM 20455 / JCM 14654 / NCDO 2250 / 7)</name>
    <dbReference type="NCBI Taxonomy" id="697329"/>
    <lineage>
        <taxon>Bacteria</taxon>
        <taxon>Bacillati</taxon>
        <taxon>Bacillota</taxon>
        <taxon>Clostridia</taxon>
        <taxon>Eubacteriales</taxon>
        <taxon>Oscillospiraceae</taxon>
        <taxon>Ruminococcus</taxon>
    </lineage>
</organism>
<evidence type="ECO:0000256" key="1">
    <source>
        <dbReference type="SAM" id="MobiDB-lite"/>
    </source>
</evidence>
<dbReference type="NCBIfam" id="NF047593">
    <property type="entry name" value="IS66_ISAeme5_TnpA"/>
    <property type="match status" value="1"/>
</dbReference>
<dbReference type="KEGG" id="ral:Rumal_0355"/>
<name>E6UEF7_RUMA7</name>
<proteinExistence type="predicted"/>
<dbReference type="RefSeq" id="WP_013497104.1">
    <property type="nucleotide sequence ID" value="NC_014833.1"/>
</dbReference>
<feature type="region of interest" description="Disordered" evidence="1">
    <location>
        <begin position="1"/>
        <end position="20"/>
    </location>
</feature>
<feature type="compositionally biased region" description="Polar residues" evidence="1">
    <location>
        <begin position="11"/>
        <end position="20"/>
    </location>
</feature>
<dbReference type="eggNOG" id="ENOG5032KPF">
    <property type="taxonomic scope" value="Bacteria"/>
</dbReference>
<accession>E6UEF7</accession>
<protein>
    <recommendedName>
        <fullName evidence="4">Transposase</fullName>
    </recommendedName>
</protein>
<evidence type="ECO:0000313" key="3">
    <source>
        <dbReference type="Proteomes" id="UP000006919"/>
    </source>
</evidence>
<dbReference type="Proteomes" id="UP000006919">
    <property type="component" value="Chromosome"/>
</dbReference>
<dbReference type="AlphaFoldDB" id="E6UEF7"/>
<dbReference type="EMBL" id="CP002403">
    <property type="protein sequence ID" value="ADU20912.1"/>
    <property type="molecule type" value="Genomic_DNA"/>
</dbReference>
<evidence type="ECO:0008006" key="4">
    <source>
        <dbReference type="Google" id="ProtNLM"/>
    </source>
</evidence>
<sequence length="115" mass="13177">METIRQGGNRYGQNNIHHNNQKEMQLQEWSAQIKAQQASGLTIREWCKENGIKPNTYYNRLRKVREKYIENSPTIVPVSVPCSNENIRIEKNGLQISLPADISADTLTALVHELC</sequence>
<dbReference type="HOGENOM" id="CLU_151804_1_0_9"/>